<protein>
    <recommendedName>
        <fullName evidence="5">VirB2 type IV secretion protein</fullName>
    </recommendedName>
</protein>
<accession>V4Q434</accession>
<dbReference type="AlphaFoldDB" id="V4Q434"/>
<keyword evidence="1" id="KW-1133">Transmembrane helix</keyword>
<feature type="transmembrane region" description="Helical" evidence="1">
    <location>
        <begin position="50"/>
        <end position="67"/>
    </location>
</feature>
<keyword evidence="1" id="KW-0812">Transmembrane</keyword>
<dbReference type="eggNOG" id="ENOG5033CNI">
    <property type="taxonomic scope" value="Bacteria"/>
</dbReference>
<proteinExistence type="predicted"/>
<dbReference type="PATRIC" id="fig|1121022.4.peg.1592"/>
<keyword evidence="2" id="KW-0732">Signal</keyword>
<feature type="chain" id="PRO_5004725385" description="VirB2 type IV secretion protein" evidence="2">
    <location>
        <begin position="35"/>
        <end position="101"/>
    </location>
</feature>
<feature type="signal peptide" evidence="2">
    <location>
        <begin position="1"/>
        <end position="34"/>
    </location>
</feature>
<evidence type="ECO:0000313" key="4">
    <source>
        <dbReference type="Proteomes" id="UP000017837"/>
    </source>
</evidence>
<organism evidence="3 4">
    <name type="scientific">Asticcacaulis benevestitus DSM 16100 = ATCC BAA-896</name>
    <dbReference type="NCBI Taxonomy" id="1121022"/>
    <lineage>
        <taxon>Bacteria</taxon>
        <taxon>Pseudomonadati</taxon>
        <taxon>Pseudomonadota</taxon>
        <taxon>Alphaproteobacteria</taxon>
        <taxon>Caulobacterales</taxon>
        <taxon>Caulobacteraceae</taxon>
        <taxon>Asticcacaulis</taxon>
    </lineage>
</organism>
<gene>
    <name evidence="3" type="ORF">ABENE_07920</name>
</gene>
<evidence type="ECO:0000256" key="2">
    <source>
        <dbReference type="SAM" id="SignalP"/>
    </source>
</evidence>
<reference evidence="3 4" key="1">
    <citation type="journal article" date="2014" name="Nature">
        <title>Sequential evolution of bacterial morphology by co-option of a developmental regulator.</title>
        <authorList>
            <person name="Jiang C."/>
            <person name="Brown P.J."/>
            <person name="Ducret A."/>
            <person name="Brun Y.V."/>
        </authorList>
    </citation>
    <scope>NUCLEOTIDE SEQUENCE [LARGE SCALE GENOMIC DNA]</scope>
    <source>
        <strain evidence="3 4">DSM 16100</strain>
    </source>
</reference>
<evidence type="ECO:0000313" key="3">
    <source>
        <dbReference type="EMBL" id="ESQ92555.1"/>
    </source>
</evidence>
<dbReference type="Pfam" id="PF04956">
    <property type="entry name" value="TrbC"/>
    <property type="match status" value="1"/>
</dbReference>
<name>V4Q434_9CAUL</name>
<evidence type="ECO:0008006" key="5">
    <source>
        <dbReference type="Google" id="ProtNLM"/>
    </source>
</evidence>
<dbReference type="EMBL" id="AWGB01000012">
    <property type="protein sequence ID" value="ESQ92555.1"/>
    <property type="molecule type" value="Genomic_DNA"/>
</dbReference>
<dbReference type="STRING" id="1121022.GCA_000376105_02700"/>
<keyword evidence="1" id="KW-0472">Membrane</keyword>
<sequence>MRVPTRLPLSSKPYVRSAAIIGSVMLATANPALAQVAKLTTVMDNVKAALVGIGVVVLTIAIIWAGFKMVFQHAKWSEVSNIVIGGVFIGGAAEIAGWIIG</sequence>
<keyword evidence="4" id="KW-1185">Reference proteome</keyword>
<comment type="caution">
    <text evidence="3">The sequence shown here is derived from an EMBL/GenBank/DDBJ whole genome shotgun (WGS) entry which is preliminary data.</text>
</comment>
<dbReference type="InterPro" id="IPR007039">
    <property type="entry name" value="TrbC/VirB2"/>
</dbReference>
<dbReference type="OrthoDB" id="9157592at2"/>
<dbReference type="Proteomes" id="UP000017837">
    <property type="component" value="Unassembled WGS sequence"/>
</dbReference>
<evidence type="ECO:0000256" key="1">
    <source>
        <dbReference type="SAM" id="Phobius"/>
    </source>
</evidence>
<dbReference type="RefSeq" id="WP_018082371.1">
    <property type="nucleotide sequence ID" value="NZ_AQWM01000013.1"/>
</dbReference>
<feature type="transmembrane region" description="Helical" evidence="1">
    <location>
        <begin position="79"/>
        <end position="100"/>
    </location>
</feature>